<dbReference type="InterPro" id="IPR017926">
    <property type="entry name" value="GATASE"/>
</dbReference>
<dbReference type="AlphaFoldDB" id="A0A9D2KRL0"/>
<dbReference type="GO" id="GO:0016829">
    <property type="term" value="F:lyase activity"/>
    <property type="evidence" value="ECO:0007669"/>
    <property type="project" value="UniProtKB-KW"/>
</dbReference>
<proteinExistence type="inferred from homology"/>
<dbReference type="SUPFAM" id="SSF52317">
    <property type="entry name" value="Class I glutamine amidotransferase-like"/>
    <property type="match status" value="1"/>
</dbReference>
<protein>
    <recommendedName>
        <fullName evidence="10">Imidazole glycerol phosphate synthase subunit HisH</fullName>
        <ecNumber evidence="10">4.3.2.10</ecNumber>
    </recommendedName>
    <alternativeName>
        <fullName evidence="10">IGP synthase glutaminase subunit</fullName>
        <ecNumber evidence="10">3.5.1.2</ecNumber>
    </alternativeName>
    <alternativeName>
        <fullName evidence="10">IGP synthase subunit HisH</fullName>
    </alternativeName>
    <alternativeName>
        <fullName evidence="10">ImGP synthase subunit HisH</fullName>
        <shortName evidence="10">IGPS subunit HisH</shortName>
    </alternativeName>
</protein>
<dbReference type="Proteomes" id="UP000823821">
    <property type="component" value="Unassembled WGS sequence"/>
</dbReference>
<dbReference type="EC" id="4.3.2.10" evidence="10"/>
<dbReference type="Gene3D" id="3.40.50.880">
    <property type="match status" value="1"/>
</dbReference>
<dbReference type="GO" id="GO:0004359">
    <property type="term" value="F:glutaminase activity"/>
    <property type="evidence" value="ECO:0007669"/>
    <property type="project" value="UniProtKB-EC"/>
</dbReference>
<gene>
    <name evidence="10 13" type="primary">hisH</name>
    <name evidence="13" type="ORF">H9784_05380</name>
</gene>
<sequence length="213" mass="23307">MLAILEYKAGNQTSVRRALEHLGIPCVITADPDALLGAQGIIFPGVGAAGQAMSHLREAGLDTVLRQAIAAGQPLLGICLGCQILLESSEENNEQTLGIVPGRCLRFADGLRQEDGTPAPVPHMGWNSLTLHRPGRLLAGLAPDAEFYFVHSYYVEPAPELVMATTRYGHEFCSVYGRDGLWAVQFHLEKSGRPGLRILRNFFDYCREVRHAQ</sequence>
<reference evidence="13" key="2">
    <citation type="submission" date="2021-04" db="EMBL/GenBank/DDBJ databases">
        <authorList>
            <person name="Gilroy R."/>
        </authorList>
    </citation>
    <scope>NUCLEOTIDE SEQUENCE</scope>
    <source>
        <strain evidence="13">5032</strain>
    </source>
</reference>
<comment type="subcellular location">
    <subcellularLocation>
        <location evidence="10">Cytoplasm</location>
    </subcellularLocation>
</comment>
<evidence type="ECO:0000259" key="12">
    <source>
        <dbReference type="Pfam" id="PF00117"/>
    </source>
</evidence>
<evidence type="ECO:0000256" key="7">
    <source>
        <dbReference type="ARBA" id="ARBA00023239"/>
    </source>
</evidence>
<dbReference type="Pfam" id="PF00117">
    <property type="entry name" value="GATase"/>
    <property type="match status" value="1"/>
</dbReference>
<comment type="subunit">
    <text evidence="2 10">Heterodimer of HisH and HisF.</text>
</comment>
<dbReference type="InterPro" id="IPR029062">
    <property type="entry name" value="Class_I_gatase-like"/>
</dbReference>
<dbReference type="InterPro" id="IPR010139">
    <property type="entry name" value="Imidazole-glycPsynth_HisH"/>
</dbReference>
<keyword evidence="10" id="KW-0963">Cytoplasm</keyword>
<evidence type="ECO:0000256" key="2">
    <source>
        <dbReference type="ARBA" id="ARBA00011152"/>
    </source>
</evidence>
<reference evidence="13" key="1">
    <citation type="journal article" date="2021" name="PeerJ">
        <title>Extensive microbial diversity within the chicken gut microbiome revealed by metagenomics and culture.</title>
        <authorList>
            <person name="Gilroy R."/>
            <person name="Ravi A."/>
            <person name="Getino M."/>
            <person name="Pursley I."/>
            <person name="Horton D.L."/>
            <person name="Alikhan N.F."/>
            <person name="Baker D."/>
            <person name="Gharbi K."/>
            <person name="Hall N."/>
            <person name="Watson M."/>
            <person name="Adriaenssens E.M."/>
            <person name="Foster-Nyarko E."/>
            <person name="Jarju S."/>
            <person name="Secka A."/>
            <person name="Antonio M."/>
            <person name="Oren A."/>
            <person name="Chaudhuri R.R."/>
            <person name="La Ragione R."/>
            <person name="Hildebrand F."/>
            <person name="Pallen M.J."/>
        </authorList>
    </citation>
    <scope>NUCLEOTIDE SEQUENCE</scope>
    <source>
        <strain evidence="13">5032</strain>
    </source>
</reference>
<evidence type="ECO:0000256" key="10">
    <source>
        <dbReference type="HAMAP-Rule" id="MF_00278"/>
    </source>
</evidence>
<dbReference type="CDD" id="cd01748">
    <property type="entry name" value="GATase1_IGP_Synthase"/>
    <property type="match status" value="1"/>
</dbReference>
<evidence type="ECO:0000256" key="9">
    <source>
        <dbReference type="ARBA" id="ARBA00049534"/>
    </source>
</evidence>
<keyword evidence="4 10" id="KW-0378">Hydrolase</keyword>
<evidence type="ECO:0000256" key="6">
    <source>
        <dbReference type="ARBA" id="ARBA00023102"/>
    </source>
</evidence>
<evidence type="ECO:0000256" key="4">
    <source>
        <dbReference type="ARBA" id="ARBA00022801"/>
    </source>
</evidence>
<organism evidence="13 14">
    <name type="scientific">Candidatus Desulfovibrio intestinavium</name>
    <dbReference type="NCBI Taxonomy" id="2838534"/>
    <lineage>
        <taxon>Bacteria</taxon>
        <taxon>Pseudomonadati</taxon>
        <taxon>Thermodesulfobacteriota</taxon>
        <taxon>Desulfovibrionia</taxon>
        <taxon>Desulfovibrionales</taxon>
        <taxon>Desulfovibrionaceae</taxon>
        <taxon>Desulfovibrio</taxon>
    </lineage>
</organism>
<evidence type="ECO:0000256" key="11">
    <source>
        <dbReference type="PIRSR" id="PIRSR000495-1"/>
    </source>
</evidence>
<comment type="function">
    <text evidence="10">IGPS catalyzes the conversion of PRFAR and glutamine to IGP, AICAR and glutamate. The HisH subunit catalyzes the hydrolysis of glutamine to glutamate and ammonia as part of the synthesis of IGP and AICAR. The resulting ammonia molecule is channeled to the active site of HisF.</text>
</comment>
<feature type="active site" evidence="10 11">
    <location>
        <position position="189"/>
    </location>
</feature>
<accession>A0A9D2KRL0</accession>
<keyword evidence="5 10" id="KW-0315">Glutamine amidotransferase</keyword>
<keyword evidence="6 10" id="KW-0368">Histidine biosynthesis</keyword>
<evidence type="ECO:0000256" key="8">
    <source>
        <dbReference type="ARBA" id="ARBA00047838"/>
    </source>
</evidence>
<dbReference type="GO" id="GO:0000107">
    <property type="term" value="F:imidazoleglycerol-phosphate synthase activity"/>
    <property type="evidence" value="ECO:0007669"/>
    <property type="project" value="UniProtKB-UniRule"/>
</dbReference>
<dbReference type="HAMAP" id="MF_00278">
    <property type="entry name" value="HisH"/>
    <property type="match status" value="1"/>
</dbReference>
<dbReference type="GO" id="GO:0005737">
    <property type="term" value="C:cytoplasm"/>
    <property type="evidence" value="ECO:0007669"/>
    <property type="project" value="UniProtKB-SubCell"/>
</dbReference>
<dbReference type="PIRSF" id="PIRSF000495">
    <property type="entry name" value="Amidotransf_hisH"/>
    <property type="match status" value="1"/>
</dbReference>
<evidence type="ECO:0000256" key="3">
    <source>
        <dbReference type="ARBA" id="ARBA00022605"/>
    </source>
</evidence>
<dbReference type="PANTHER" id="PTHR42701:SF1">
    <property type="entry name" value="IMIDAZOLE GLYCEROL PHOSPHATE SYNTHASE SUBUNIT HISH"/>
    <property type="match status" value="1"/>
</dbReference>
<keyword evidence="7 10" id="KW-0456">Lyase</keyword>
<evidence type="ECO:0000313" key="14">
    <source>
        <dbReference type="Proteomes" id="UP000823821"/>
    </source>
</evidence>
<keyword evidence="3 10" id="KW-0028">Amino-acid biosynthesis</keyword>
<comment type="catalytic activity">
    <reaction evidence="8 10">
        <text>5-[(5-phospho-1-deoxy-D-ribulos-1-ylimino)methylamino]-1-(5-phospho-beta-D-ribosyl)imidazole-4-carboxamide + L-glutamine = D-erythro-1-(imidazol-4-yl)glycerol 3-phosphate + 5-amino-1-(5-phospho-beta-D-ribosyl)imidazole-4-carboxamide + L-glutamate + H(+)</text>
        <dbReference type="Rhea" id="RHEA:24793"/>
        <dbReference type="ChEBI" id="CHEBI:15378"/>
        <dbReference type="ChEBI" id="CHEBI:29985"/>
        <dbReference type="ChEBI" id="CHEBI:58278"/>
        <dbReference type="ChEBI" id="CHEBI:58359"/>
        <dbReference type="ChEBI" id="CHEBI:58475"/>
        <dbReference type="ChEBI" id="CHEBI:58525"/>
        <dbReference type="EC" id="4.3.2.10"/>
    </reaction>
</comment>
<feature type="active site" description="Nucleophile" evidence="10 11">
    <location>
        <position position="79"/>
    </location>
</feature>
<dbReference type="NCBIfam" id="TIGR01855">
    <property type="entry name" value="IMP_synth_hisH"/>
    <property type="match status" value="1"/>
</dbReference>
<dbReference type="EC" id="3.5.1.2" evidence="10"/>
<comment type="catalytic activity">
    <reaction evidence="9 10">
        <text>L-glutamine + H2O = L-glutamate + NH4(+)</text>
        <dbReference type="Rhea" id="RHEA:15889"/>
        <dbReference type="ChEBI" id="CHEBI:15377"/>
        <dbReference type="ChEBI" id="CHEBI:28938"/>
        <dbReference type="ChEBI" id="CHEBI:29985"/>
        <dbReference type="ChEBI" id="CHEBI:58359"/>
        <dbReference type="EC" id="3.5.1.2"/>
    </reaction>
</comment>
<feature type="active site" evidence="10 11">
    <location>
        <position position="187"/>
    </location>
</feature>
<dbReference type="PANTHER" id="PTHR42701">
    <property type="entry name" value="IMIDAZOLE GLYCEROL PHOSPHATE SYNTHASE SUBUNIT HISH"/>
    <property type="match status" value="1"/>
</dbReference>
<evidence type="ECO:0000256" key="5">
    <source>
        <dbReference type="ARBA" id="ARBA00022962"/>
    </source>
</evidence>
<dbReference type="GO" id="GO:0000105">
    <property type="term" value="P:L-histidine biosynthetic process"/>
    <property type="evidence" value="ECO:0007669"/>
    <property type="project" value="UniProtKB-UniRule"/>
</dbReference>
<dbReference type="EMBL" id="DWZD01000037">
    <property type="protein sequence ID" value="HJA78990.1"/>
    <property type="molecule type" value="Genomic_DNA"/>
</dbReference>
<comment type="caution">
    <text evidence="13">The sequence shown here is derived from an EMBL/GenBank/DDBJ whole genome shotgun (WGS) entry which is preliminary data.</text>
</comment>
<comment type="pathway">
    <text evidence="1 10">Amino-acid biosynthesis; L-histidine biosynthesis; L-histidine from 5-phospho-alpha-D-ribose 1-diphosphate: step 5/9.</text>
</comment>
<feature type="domain" description="Glutamine amidotransferase" evidence="12">
    <location>
        <begin position="5"/>
        <end position="203"/>
    </location>
</feature>
<name>A0A9D2KRL0_9BACT</name>
<dbReference type="PROSITE" id="PS51273">
    <property type="entry name" value="GATASE_TYPE_1"/>
    <property type="match status" value="1"/>
</dbReference>
<evidence type="ECO:0000256" key="1">
    <source>
        <dbReference type="ARBA" id="ARBA00005091"/>
    </source>
</evidence>
<evidence type="ECO:0000313" key="13">
    <source>
        <dbReference type="EMBL" id="HJA78990.1"/>
    </source>
</evidence>